<dbReference type="InterPro" id="IPR005135">
    <property type="entry name" value="Endo/exonuclease/phosphatase"/>
</dbReference>
<dbReference type="InterPro" id="IPR036691">
    <property type="entry name" value="Endo/exonu/phosph_ase_sf"/>
</dbReference>
<dbReference type="GO" id="GO:0016020">
    <property type="term" value="C:membrane"/>
    <property type="evidence" value="ECO:0007669"/>
    <property type="project" value="GOC"/>
</dbReference>
<feature type="domain" description="Endonuclease/exonuclease/phosphatase" evidence="1">
    <location>
        <begin position="20"/>
        <end position="260"/>
    </location>
</feature>
<dbReference type="GO" id="GO:0006506">
    <property type="term" value="P:GPI anchor biosynthetic process"/>
    <property type="evidence" value="ECO:0007669"/>
    <property type="project" value="TreeGrafter"/>
</dbReference>
<dbReference type="EMBL" id="CAEZVW010000030">
    <property type="protein sequence ID" value="CAB4642756.1"/>
    <property type="molecule type" value="Genomic_DNA"/>
</dbReference>
<evidence type="ECO:0000313" key="2">
    <source>
        <dbReference type="EMBL" id="CAB4642756.1"/>
    </source>
</evidence>
<dbReference type="InterPro" id="IPR051916">
    <property type="entry name" value="GPI-anchor_lipid_remodeler"/>
</dbReference>
<dbReference type="AlphaFoldDB" id="A0A6J6K0H6"/>
<evidence type="ECO:0000259" key="1">
    <source>
        <dbReference type="Pfam" id="PF03372"/>
    </source>
</evidence>
<dbReference type="Gene3D" id="3.60.10.10">
    <property type="entry name" value="Endonuclease/exonuclease/phosphatase"/>
    <property type="match status" value="1"/>
</dbReference>
<dbReference type="Pfam" id="PF03372">
    <property type="entry name" value="Exo_endo_phos"/>
    <property type="match status" value="1"/>
</dbReference>
<sequence>MAIPPTNDILGDQIKLGQGMLKINADVIGVQEVDEKLERSGKISQVRLLAESMEAADWAFAPSVIGTPGFKWRALRKTDLQIVTDKHSHTDDGAELVGGYGIGIASKIPVKHWDRIDLGRSVIGMPLIIPTEGKNGKQSIKPIYVADEPRVALAATLENGWTIINTHLSFVPILNILQLRRIKRWARELSKKYGTQVLIIGDLNLPNGIPAFASQWKSLVTQKTYPSWGAKIQFDYVLSDTLKVGQFEVLDAVVTGISDHLPIRVRIN</sequence>
<evidence type="ECO:0000313" key="3">
    <source>
        <dbReference type="EMBL" id="CAB4655546.1"/>
    </source>
</evidence>
<accession>A0A6J6K0H6</accession>
<protein>
    <submittedName>
        <fullName evidence="2">Unannotated protein</fullName>
    </submittedName>
</protein>
<dbReference type="GO" id="GO:0003824">
    <property type="term" value="F:catalytic activity"/>
    <property type="evidence" value="ECO:0007669"/>
    <property type="project" value="InterPro"/>
</dbReference>
<name>A0A6J6K0H6_9ZZZZ</name>
<gene>
    <name evidence="2" type="ORF">UFOPK2157_00792</name>
    <name evidence="3" type="ORF">UFOPK2228_00859</name>
</gene>
<organism evidence="2">
    <name type="scientific">freshwater metagenome</name>
    <dbReference type="NCBI Taxonomy" id="449393"/>
    <lineage>
        <taxon>unclassified sequences</taxon>
        <taxon>metagenomes</taxon>
        <taxon>ecological metagenomes</taxon>
    </lineage>
</organism>
<proteinExistence type="predicted"/>
<dbReference type="PANTHER" id="PTHR14859">
    <property type="entry name" value="CALCOFLUOR WHITE HYPERSENSITIVE PROTEIN PRECURSOR"/>
    <property type="match status" value="1"/>
</dbReference>
<dbReference type="PANTHER" id="PTHR14859:SF1">
    <property type="entry name" value="PGAP2-INTERACTING PROTEIN"/>
    <property type="match status" value="1"/>
</dbReference>
<dbReference type="SUPFAM" id="SSF56219">
    <property type="entry name" value="DNase I-like"/>
    <property type="match status" value="1"/>
</dbReference>
<dbReference type="EMBL" id="CAEZWF010000026">
    <property type="protein sequence ID" value="CAB4655546.1"/>
    <property type="molecule type" value="Genomic_DNA"/>
</dbReference>
<reference evidence="2" key="1">
    <citation type="submission" date="2020-05" db="EMBL/GenBank/DDBJ databases">
        <authorList>
            <person name="Chiriac C."/>
            <person name="Salcher M."/>
            <person name="Ghai R."/>
            <person name="Kavagutti S V."/>
        </authorList>
    </citation>
    <scope>NUCLEOTIDE SEQUENCE</scope>
</reference>